<proteinExistence type="inferred from homology"/>
<dbReference type="EC" id="5.2.1.8" evidence="3 6"/>
<evidence type="ECO:0000313" key="8">
    <source>
        <dbReference type="EMBL" id="QKD79619.1"/>
    </source>
</evidence>
<dbReference type="InterPro" id="IPR046357">
    <property type="entry name" value="PPIase_dom_sf"/>
</dbReference>
<dbReference type="PANTHER" id="PTHR43811">
    <property type="entry name" value="FKBP-TYPE PEPTIDYL-PROLYL CIS-TRANS ISOMERASE FKPA"/>
    <property type="match status" value="1"/>
</dbReference>
<dbReference type="GO" id="GO:0003755">
    <property type="term" value="F:peptidyl-prolyl cis-trans isomerase activity"/>
    <property type="evidence" value="ECO:0007669"/>
    <property type="project" value="UniProtKB-KW"/>
</dbReference>
<evidence type="ECO:0000256" key="3">
    <source>
        <dbReference type="ARBA" id="ARBA00013194"/>
    </source>
</evidence>
<dbReference type="SUPFAM" id="SSF54534">
    <property type="entry name" value="FKBP-like"/>
    <property type="match status" value="1"/>
</dbReference>
<dbReference type="PANTHER" id="PTHR43811:SF19">
    <property type="entry name" value="39 KDA FK506-BINDING NUCLEAR PROTEIN"/>
    <property type="match status" value="1"/>
</dbReference>
<evidence type="ECO:0000313" key="9">
    <source>
        <dbReference type="Proteomes" id="UP000504752"/>
    </source>
</evidence>
<dbReference type="KEGG" id="amam:HPC72_04540"/>
<feature type="domain" description="PPIase FKBP-type" evidence="7">
    <location>
        <begin position="130"/>
        <end position="218"/>
    </location>
</feature>
<name>A0A6M8AYN2_9ACTO</name>
<dbReference type="Proteomes" id="UP000504752">
    <property type="component" value="Chromosome"/>
</dbReference>
<comment type="catalytic activity">
    <reaction evidence="1 6">
        <text>[protein]-peptidylproline (omega=180) = [protein]-peptidylproline (omega=0)</text>
        <dbReference type="Rhea" id="RHEA:16237"/>
        <dbReference type="Rhea" id="RHEA-COMP:10747"/>
        <dbReference type="Rhea" id="RHEA-COMP:10748"/>
        <dbReference type="ChEBI" id="CHEBI:83833"/>
        <dbReference type="ChEBI" id="CHEBI:83834"/>
        <dbReference type="EC" id="5.2.1.8"/>
    </reaction>
</comment>
<evidence type="ECO:0000256" key="1">
    <source>
        <dbReference type="ARBA" id="ARBA00000971"/>
    </source>
</evidence>
<protein>
    <recommendedName>
        <fullName evidence="3 6">peptidylprolyl isomerase</fullName>
        <ecNumber evidence="3 6">5.2.1.8</ecNumber>
    </recommendedName>
</protein>
<evidence type="ECO:0000256" key="5">
    <source>
        <dbReference type="ARBA" id="ARBA00023235"/>
    </source>
</evidence>
<evidence type="ECO:0000256" key="2">
    <source>
        <dbReference type="ARBA" id="ARBA00006577"/>
    </source>
</evidence>
<comment type="similarity">
    <text evidence="2">Belongs to the FKBP-type PPIase family.</text>
</comment>
<sequence length="354" mass="35743">MSGWRTAHRHERQVVPSFLPLPTVGRAKRRGPALGALVLSAALALGACGDVSERASDATPTTPAATASPVKPLTGVDCSTLTIDSDSPALPAVSGDPGAQPTLTWSGQAAPANLTVKTLNEGTGDAVASTDVVTASYVGWEWGGNTAFDSSYKRGAPTPFSLQQVVPGWTCGLAGHRVGERVLMSIPPELGYGQGIAKPGSGKPEGPLVFVVEIVSKTSPQDVDSAVSTATPEGEDKAAARGITVTGAPGTESTISVASGATEPTEPEVIVLARGTGQPLTANSTVAANVAYSTWDGSRTGSTWKDGGLQTVNTAQIKGLEGVPAGSRVIVLTPPARGGSAPSLAYVMDLGKAL</sequence>
<keyword evidence="5 6" id="KW-0413">Isomerase</keyword>
<reference evidence="8 9" key="1">
    <citation type="submission" date="2020-05" db="EMBL/GenBank/DDBJ databases">
        <title>Actinomyces sp. zg-325.</title>
        <authorList>
            <person name="Yang C."/>
        </authorList>
    </citation>
    <scope>NUCLEOTIDE SEQUENCE [LARGE SCALE GENOMIC DNA]</scope>
    <source>
        <strain evidence="9">zg-325</strain>
    </source>
</reference>
<accession>A0A6M8AYN2</accession>
<evidence type="ECO:0000256" key="4">
    <source>
        <dbReference type="ARBA" id="ARBA00023110"/>
    </source>
</evidence>
<gene>
    <name evidence="8" type="ORF">HPC72_04540</name>
</gene>
<dbReference type="EMBL" id="CP053642">
    <property type="protein sequence ID" value="QKD79619.1"/>
    <property type="molecule type" value="Genomic_DNA"/>
</dbReference>
<keyword evidence="4 6" id="KW-0697">Rotamase</keyword>
<dbReference type="Gene3D" id="3.10.50.40">
    <property type="match status" value="1"/>
</dbReference>
<dbReference type="AlphaFoldDB" id="A0A6M8AYN2"/>
<dbReference type="PROSITE" id="PS50059">
    <property type="entry name" value="FKBP_PPIASE"/>
    <property type="match status" value="1"/>
</dbReference>
<organism evidence="8 9">
    <name type="scientific">Actinomyces marmotae</name>
    <dbReference type="NCBI Taxonomy" id="2737173"/>
    <lineage>
        <taxon>Bacteria</taxon>
        <taxon>Bacillati</taxon>
        <taxon>Actinomycetota</taxon>
        <taxon>Actinomycetes</taxon>
        <taxon>Actinomycetales</taxon>
        <taxon>Actinomycetaceae</taxon>
        <taxon>Actinomyces</taxon>
    </lineage>
</organism>
<dbReference type="Pfam" id="PF00254">
    <property type="entry name" value="FKBP_C"/>
    <property type="match status" value="1"/>
</dbReference>
<dbReference type="InterPro" id="IPR001179">
    <property type="entry name" value="PPIase_FKBP_dom"/>
</dbReference>
<evidence type="ECO:0000256" key="6">
    <source>
        <dbReference type="PROSITE-ProRule" id="PRU00277"/>
    </source>
</evidence>
<keyword evidence="9" id="KW-1185">Reference proteome</keyword>
<evidence type="ECO:0000259" key="7">
    <source>
        <dbReference type="PROSITE" id="PS50059"/>
    </source>
</evidence>